<evidence type="ECO:0000256" key="2">
    <source>
        <dbReference type="ARBA" id="ARBA00023082"/>
    </source>
</evidence>
<dbReference type="GO" id="GO:0006352">
    <property type="term" value="P:DNA-templated transcription initiation"/>
    <property type="evidence" value="ECO:0007669"/>
    <property type="project" value="InterPro"/>
</dbReference>
<dbReference type="Pfam" id="PF04542">
    <property type="entry name" value="Sigma70_r2"/>
    <property type="match status" value="1"/>
</dbReference>
<dbReference type="EMBL" id="VSSQ01094968">
    <property type="protein sequence ID" value="MPN39262.1"/>
    <property type="molecule type" value="Genomic_DNA"/>
</dbReference>
<dbReference type="PANTHER" id="PTHR43133">
    <property type="entry name" value="RNA POLYMERASE ECF-TYPE SIGMA FACTO"/>
    <property type="match status" value="1"/>
</dbReference>
<dbReference type="InterPro" id="IPR039425">
    <property type="entry name" value="RNA_pol_sigma-70-like"/>
</dbReference>
<organism evidence="5">
    <name type="scientific">bioreactor metagenome</name>
    <dbReference type="NCBI Taxonomy" id="1076179"/>
    <lineage>
        <taxon>unclassified sequences</taxon>
        <taxon>metagenomes</taxon>
        <taxon>ecological metagenomes</taxon>
    </lineage>
</organism>
<dbReference type="SUPFAM" id="SSF88946">
    <property type="entry name" value="Sigma2 domain of RNA polymerase sigma factors"/>
    <property type="match status" value="1"/>
</dbReference>
<comment type="caution">
    <text evidence="5">The sequence shown here is derived from an EMBL/GenBank/DDBJ whole genome shotgun (WGS) entry which is preliminary data.</text>
</comment>
<dbReference type="Gene3D" id="1.10.1740.10">
    <property type="match status" value="1"/>
</dbReference>
<evidence type="ECO:0000256" key="1">
    <source>
        <dbReference type="ARBA" id="ARBA00023015"/>
    </source>
</evidence>
<evidence type="ECO:0000256" key="3">
    <source>
        <dbReference type="ARBA" id="ARBA00023163"/>
    </source>
</evidence>
<evidence type="ECO:0000313" key="5">
    <source>
        <dbReference type="EMBL" id="MPN39262.1"/>
    </source>
</evidence>
<name>A0A645HLF5_9ZZZZ</name>
<keyword evidence="3" id="KW-0804">Transcription</keyword>
<sequence length="92" mass="11023">MKLISILFVKNLLSDSYLHIEDFEKLYEDYYAMLCMIAYEYCRDKKLAEDLVSETFMNLWEKRHSIVIQTSVKNYLIKSTQNTCYNTSGKER</sequence>
<dbReference type="InterPro" id="IPR007627">
    <property type="entry name" value="RNA_pol_sigma70_r2"/>
</dbReference>
<proteinExistence type="predicted"/>
<gene>
    <name evidence="5" type="ORF">SDC9_186790</name>
</gene>
<reference evidence="5" key="1">
    <citation type="submission" date="2019-08" db="EMBL/GenBank/DDBJ databases">
        <authorList>
            <person name="Kucharzyk K."/>
            <person name="Murdoch R.W."/>
            <person name="Higgins S."/>
            <person name="Loffler F."/>
        </authorList>
    </citation>
    <scope>NUCLEOTIDE SEQUENCE</scope>
</reference>
<dbReference type="GO" id="GO:0016987">
    <property type="term" value="F:sigma factor activity"/>
    <property type="evidence" value="ECO:0007669"/>
    <property type="project" value="UniProtKB-KW"/>
</dbReference>
<keyword evidence="2" id="KW-0731">Sigma factor</keyword>
<keyword evidence="1" id="KW-0805">Transcription regulation</keyword>
<dbReference type="PANTHER" id="PTHR43133:SF46">
    <property type="entry name" value="RNA POLYMERASE SIGMA-70 FACTOR ECF SUBFAMILY"/>
    <property type="match status" value="1"/>
</dbReference>
<accession>A0A645HLF5</accession>
<protein>
    <recommendedName>
        <fullName evidence="4">RNA polymerase sigma-70 region 2 domain-containing protein</fullName>
    </recommendedName>
</protein>
<dbReference type="InterPro" id="IPR013325">
    <property type="entry name" value="RNA_pol_sigma_r2"/>
</dbReference>
<feature type="domain" description="RNA polymerase sigma-70 region 2" evidence="4">
    <location>
        <begin position="26"/>
        <end position="87"/>
    </location>
</feature>
<evidence type="ECO:0000259" key="4">
    <source>
        <dbReference type="Pfam" id="PF04542"/>
    </source>
</evidence>
<dbReference type="AlphaFoldDB" id="A0A645HLF5"/>